<protein>
    <submittedName>
        <fullName evidence="2">Sugar phosphate isomerase/epimerase</fullName>
    </submittedName>
</protein>
<dbReference type="AlphaFoldDB" id="A0A5P6PBI1"/>
<keyword evidence="2" id="KW-0413">Isomerase</keyword>
<accession>A0A5P6PBI1</accession>
<dbReference type="InterPro" id="IPR013022">
    <property type="entry name" value="Xyl_isomerase-like_TIM-brl"/>
</dbReference>
<reference evidence="3" key="1">
    <citation type="submission" date="2019-10" db="EMBL/GenBank/DDBJ databases">
        <title>Complete Genome Sequence of Bradyrhizobium betae type strain PL7HG1T.</title>
        <authorList>
            <person name="Bromfield E.S.P."/>
            <person name="Cloutier S."/>
        </authorList>
    </citation>
    <scope>NUCLEOTIDE SEQUENCE [LARGE SCALE GENOMIC DNA]</scope>
    <source>
        <strain evidence="3">PL7HG1</strain>
    </source>
</reference>
<name>A0A5P6PBI1_9BRAD</name>
<evidence type="ECO:0000313" key="3">
    <source>
        <dbReference type="Proteomes" id="UP000325641"/>
    </source>
</evidence>
<dbReference type="PANTHER" id="PTHR12110">
    <property type="entry name" value="HYDROXYPYRUVATE ISOMERASE"/>
    <property type="match status" value="1"/>
</dbReference>
<dbReference type="KEGG" id="bbet:F8237_26575"/>
<proteinExistence type="predicted"/>
<dbReference type="OrthoDB" id="9801426at2"/>
<dbReference type="GO" id="GO:0016853">
    <property type="term" value="F:isomerase activity"/>
    <property type="evidence" value="ECO:0007669"/>
    <property type="project" value="UniProtKB-KW"/>
</dbReference>
<dbReference type="InterPro" id="IPR036237">
    <property type="entry name" value="Xyl_isomerase-like_sf"/>
</dbReference>
<dbReference type="InterPro" id="IPR050312">
    <property type="entry name" value="IolE/XylAMocC-like"/>
</dbReference>
<gene>
    <name evidence="2" type="ORF">F8237_26575</name>
</gene>
<dbReference type="Gene3D" id="3.20.20.150">
    <property type="entry name" value="Divalent-metal-dependent TIM barrel enzymes"/>
    <property type="match status" value="1"/>
</dbReference>
<feature type="domain" description="Xylose isomerase-like TIM barrel" evidence="1">
    <location>
        <begin position="31"/>
        <end position="274"/>
    </location>
</feature>
<organism evidence="2 3">
    <name type="scientific">Bradyrhizobium betae</name>
    <dbReference type="NCBI Taxonomy" id="244734"/>
    <lineage>
        <taxon>Bacteria</taxon>
        <taxon>Pseudomonadati</taxon>
        <taxon>Pseudomonadota</taxon>
        <taxon>Alphaproteobacteria</taxon>
        <taxon>Hyphomicrobiales</taxon>
        <taxon>Nitrobacteraceae</taxon>
        <taxon>Bradyrhizobium</taxon>
    </lineage>
</organism>
<dbReference type="EMBL" id="CP044543">
    <property type="protein sequence ID" value="QFI75652.1"/>
    <property type="molecule type" value="Genomic_DNA"/>
</dbReference>
<dbReference type="Proteomes" id="UP000325641">
    <property type="component" value="Chromosome"/>
</dbReference>
<evidence type="ECO:0000259" key="1">
    <source>
        <dbReference type="Pfam" id="PF01261"/>
    </source>
</evidence>
<dbReference type="SUPFAM" id="SSF51658">
    <property type="entry name" value="Xylose isomerase-like"/>
    <property type="match status" value="1"/>
</dbReference>
<evidence type="ECO:0000313" key="2">
    <source>
        <dbReference type="EMBL" id="QFI75652.1"/>
    </source>
</evidence>
<sequence length="278" mass="29891">MHRRGRDVPAKPELSVSNIAVPPGELDAAIALLNELDIGAIEIAPYNVFGRWDVSPADVVALHGRLANRGIHCAAMQGIVYNAGPVHLFSSADAREALYEHLVGVARMAGALGAKACVFGAPKLRDPGDLAPERATEIAVEFFRRIGPVFASEGSTLTIEPNARHYACRFVTTTAEAMELLDRIEMPGVGLQIDTGTLFLEQEPPEILLKAARYAPHAHVSEPDLAPLGTSGVDHAALADALRRSGYRGSLSIEMRAVSDWPAAIHRAVTLIRKIYLK</sequence>
<dbReference type="Pfam" id="PF01261">
    <property type="entry name" value="AP_endonuc_2"/>
    <property type="match status" value="1"/>
</dbReference>